<feature type="chain" id="PRO_5037893487" evidence="3">
    <location>
        <begin position="23"/>
        <end position="468"/>
    </location>
</feature>
<gene>
    <name evidence="4" type="primary">dacB</name>
    <name evidence="4" type="ORF">K8U91_06890</name>
</gene>
<evidence type="ECO:0000256" key="1">
    <source>
        <dbReference type="ARBA" id="ARBA00006096"/>
    </source>
</evidence>
<dbReference type="PANTHER" id="PTHR30023">
    <property type="entry name" value="D-ALANYL-D-ALANINE CARBOXYPEPTIDASE"/>
    <property type="match status" value="1"/>
</dbReference>
<dbReference type="InterPro" id="IPR012338">
    <property type="entry name" value="Beta-lactam/transpept-like"/>
</dbReference>
<proteinExistence type="inferred from homology"/>
<comment type="similarity">
    <text evidence="1">Belongs to the peptidase S13 family.</text>
</comment>
<dbReference type="EMBL" id="DYUD01000022">
    <property type="protein sequence ID" value="HJG89179.1"/>
    <property type="molecule type" value="Genomic_DNA"/>
</dbReference>
<dbReference type="InterPro" id="IPR000667">
    <property type="entry name" value="Peptidase_S13"/>
</dbReference>
<evidence type="ECO:0000256" key="2">
    <source>
        <dbReference type="ARBA" id="ARBA00022801"/>
    </source>
</evidence>
<dbReference type="GO" id="GO:0009002">
    <property type="term" value="F:serine-type D-Ala-D-Ala carboxypeptidase activity"/>
    <property type="evidence" value="ECO:0007669"/>
    <property type="project" value="UniProtKB-EC"/>
</dbReference>
<keyword evidence="2 4" id="KW-0378">Hydrolase</keyword>
<keyword evidence="4" id="KW-0645">Protease</keyword>
<dbReference type="Gene3D" id="3.40.710.10">
    <property type="entry name" value="DD-peptidase/beta-lactamase superfamily"/>
    <property type="match status" value="2"/>
</dbReference>
<reference evidence="4" key="2">
    <citation type="submission" date="2021-09" db="EMBL/GenBank/DDBJ databases">
        <authorList>
            <person name="Gilroy R."/>
        </authorList>
    </citation>
    <scope>NUCLEOTIDE SEQUENCE</scope>
    <source>
        <strain evidence="4">CHK121-7720</strain>
    </source>
</reference>
<accession>A0A921MSD0</accession>
<evidence type="ECO:0000256" key="3">
    <source>
        <dbReference type="SAM" id="SignalP"/>
    </source>
</evidence>
<reference evidence="4" key="1">
    <citation type="journal article" date="2021" name="PeerJ">
        <title>Extensive microbial diversity within the chicken gut microbiome revealed by metagenomics and culture.</title>
        <authorList>
            <person name="Gilroy R."/>
            <person name="Ravi A."/>
            <person name="Getino M."/>
            <person name="Pursley I."/>
            <person name="Horton D.L."/>
            <person name="Alikhan N.F."/>
            <person name="Baker D."/>
            <person name="Gharbi K."/>
            <person name="Hall N."/>
            <person name="Watson M."/>
            <person name="Adriaenssens E.M."/>
            <person name="Foster-Nyarko E."/>
            <person name="Jarju S."/>
            <person name="Secka A."/>
            <person name="Antonio M."/>
            <person name="Oren A."/>
            <person name="Chaudhuri R.R."/>
            <person name="La Ragione R."/>
            <person name="Hildebrand F."/>
            <person name="Pallen M.J."/>
        </authorList>
    </citation>
    <scope>NUCLEOTIDE SEQUENCE</scope>
    <source>
        <strain evidence="4">CHK121-7720</strain>
    </source>
</reference>
<dbReference type="SUPFAM" id="SSF56601">
    <property type="entry name" value="beta-lactamase/transpeptidase-like"/>
    <property type="match status" value="1"/>
</dbReference>
<dbReference type="GO" id="GO:0000270">
    <property type="term" value="P:peptidoglycan metabolic process"/>
    <property type="evidence" value="ECO:0007669"/>
    <property type="project" value="TreeGrafter"/>
</dbReference>
<dbReference type="GO" id="GO:0006508">
    <property type="term" value="P:proteolysis"/>
    <property type="evidence" value="ECO:0007669"/>
    <property type="project" value="InterPro"/>
</dbReference>
<keyword evidence="3" id="KW-0732">Signal</keyword>
<dbReference type="RefSeq" id="WP_273306220.1">
    <property type="nucleotide sequence ID" value="NZ_DYUD01000022.1"/>
</dbReference>
<dbReference type="Pfam" id="PF02113">
    <property type="entry name" value="Peptidase_S13"/>
    <property type="match status" value="1"/>
</dbReference>
<dbReference type="EC" id="3.4.16.4" evidence="4"/>
<name>A0A921MSD0_9BACT</name>
<dbReference type="Gene3D" id="3.50.80.20">
    <property type="entry name" value="D-Ala-D-Ala carboxypeptidase C, peptidase S13"/>
    <property type="match status" value="1"/>
</dbReference>
<dbReference type="PRINTS" id="PR00922">
    <property type="entry name" value="DADACBPTASE3"/>
</dbReference>
<feature type="signal peptide" evidence="3">
    <location>
        <begin position="1"/>
        <end position="22"/>
    </location>
</feature>
<dbReference type="AlphaFoldDB" id="A0A921MSD0"/>
<comment type="caution">
    <text evidence="4">The sequence shown here is derived from an EMBL/GenBank/DDBJ whole genome shotgun (WGS) entry which is preliminary data.</text>
</comment>
<protein>
    <submittedName>
        <fullName evidence="4">D-alanyl-D-alanine carboxypeptidase/D-alanyl-D-alanine-endopeptidase</fullName>
        <ecNumber evidence="4">3.4.16.4</ecNumber>
    </submittedName>
</protein>
<dbReference type="Proteomes" id="UP000757103">
    <property type="component" value="Unassembled WGS sequence"/>
</dbReference>
<organism evidence="4 5">
    <name type="scientific">Barnesiella viscericola</name>
    <dbReference type="NCBI Taxonomy" id="397865"/>
    <lineage>
        <taxon>Bacteria</taxon>
        <taxon>Pseudomonadati</taxon>
        <taxon>Bacteroidota</taxon>
        <taxon>Bacteroidia</taxon>
        <taxon>Bacteroidales</taxon>
        <taxon>Barnesiellaceae</taxon>
        <taxon>Barnesiella</taxon>
    </lineage>
</organism>
<evidence type="ECO:0000313" key="5">
    <source>
        <dbReference type="Proteomes" id="UP000757103"/>
    </source>
</evidence>
<evidence type="ECO:0000313" key="4">
    <source>
        <dbReference type="EMBL" id="HJG89179.1"/>
    </source>
</evidence>
<sequence>MQRLSIFSLLTLLLLLHTPSRAQSLESLLADPAFTPASVGTCITDVATGETLVAYNDRQAIIPASTAKVITTATALRLLGPDYRIVTTVGYTGHIDDAGTLHGNLVIRGGGDPSLGSTYGSRPTDDFVNRVVEAVRSHPIRSIEGSIEVDDTRFSGPAVSPKWMLEDVIWDYGTGCHAFSYRDNRLQIELKYNGHRYEVTGINPAHRFRVATHLVPGEREEVTVTHTGNHYTVTGTIPRHRSSYRLDLAIERPDSLFLQELNERLQLAGIPVGGAPLSAGRGTETPLLDYPSDSLAFLVRSLNVRSDNLYAESLLRLIALTASPRGSASKGIETIRRYWQPLGADSLELFLYDGSGLARNNKVSARYLARVLTAAARDPQTGDSFVRSLPRAGREGSVATFMRNSRLPGELRLKSGSMSDVHAYAGYYTTPTGHRYAIVLLFNNYTCSRAQLKQKIAAWLTSTLSKKR</sequence>
<dbReference type="PANTHER" id="PTHR30023:SF0">
    <property type="entry name" value="PENICILLIN-SENSITIVE CARBOXYPEPTIDASE A"/>
    <property type="match status" value="1"/>
</dbReference>
<keyword evidence="4" id="KW-0121">Carboxypeptidase</keyword>
<dbReference type="NCBIfam" id="TIGR00666">
    <property type="entry name" value="PBP4"/>
    <property type="match status" value="1"/>
</dbReference>